<dbReference type="Gene3D" id="1.10.260.40">
    <property type="entry name" value="lambda repressor-like DNA-binding domains"/>
    <property type="match status" value="1"/>
</dbReference>
<dbReference type="PANTHER" id="PTHR43236:SF1">
    <property type="entry name" value="BLL7220 PROTEIN"/>
    <property type="match status" value="1"/>
</dbReference>
<dbReference type="Gene3D" id="1.10.10.2910">
    <property type="match status" value="1"/>
</dbReference>
<dbReference type="EMBL" id="QNTT01000008">
    <property type="protein sequence ID" value="RBA38525.1"/>
    <property type="molecule type" value="Genomic_DNA"/>
</dbReference>
<dbReference type="CDD" id="cd00093">
    <property type="entry name" value="HTH_XRE"/>
    <property type="match status" value="1"/>
</dbReference>
<reference evidence="3 4" key="1">
    <citation type="submission" date="2018-06" db="EMBL/GenBank/DDBJ databases">
        <title>Whole genome sequencing of four bacterial strains from South Shetland trench revealing bio-synthetic gene clusters.</title>
        <authorList>
            <person name="Abdel-Mageed W.M."/>
            <person name="Lehri B."/>
            <person name="Jarmusch S.A."/>
            <person name="Miranda K."/>
            <person name="Goodfellow M."/>
            <person name="Jaspars M."/>
            <person name="Karlyshev A.V."/>
        </authorList>
    </citation>
    <scope>NUCLEOTIDE SEQUENCE [LARGE SCALE GENOMIC DNA]</scope>
    <source>
        <strain evidence="3 4">SST1</strain>
    </source>
</reference>
<dbReference type="Pfam" id="PF06114">
    <property type="entry name" value="Peptidase_M78"/>
    <property type="match status" value="1"/>
</dbReference>
<protein>
    <submittedName>
        <fullName evidence="3">DNA-binding protein</fullName>
    </submittedName>
</protein>
<accession>A0A365PBZ4</accession>
<dbReference type="InterPro" id="IPR010982">
    <property type="entry name" value="Lambda_DNA-bd_dom_sf"/>
</dbReference>
<proteinExistence type="inferred from homology"/>
<dbReference type="AlphaFoldDB" id="A0A365PBZ4"/>
<sequence>MNSDFRPDPELVAVGERIRGRMPPGMTQAGLAAEAGMTSDALSRALNARRGFTTGELTRIAKVLDDADLHWLLTGRSSPHAVSFAARHEWDSVQQVHSNPGSAEDEAIIERIHAAYVAAYPNGAPASSVLPTTPDGVRALLGDGFASQFAERVEDALEIDVVRLAELSTSYSITIGDRHVIALRSERSWGRSNWSLAHEIGHLALSHHESAGTALQTTRSHEMEANAFAAELLLPSPLIDAHDWRTVELKTVLQLLWQTGVSGEALANRLSARARRVSEPVARALKQSTPALLREGIEGISPVGTVEVVRRQQAAGLRRVPASLEAPLADHVAAGVADPGILAWLRGVPVDQIDFPELSEEKIVSIAVDEFEKHPDREFWDAWLAGKSTAS</sequence>
<comment type="caution">
    <text evidence="3">The sequence shown here is derived from an EMBL/GenBank/DDBJ whole genome shotgun (WGS) entry which is preliminary data.</text>
</comment>
<keyword evidence="3" id="KW-0238">DNA-binding</keyword>
<dbReference type="SUPFAM" id="SSF47413">
    <property type="entry name" value="lambda repressor-like DNA-binding domains"/>
    <property type="match status" value="1"/>
</dbReference>
<gene>
    <name evidence="3" type="ORF">DQ226_04475</name>
</gene>
<comment type="similarity">
    <text evidence="1">Belongs to the short-chain fatty acyl-CoA assimilation regulator (ScfR) family.</text>
</comment>
<evidence type="ECO:0000313" key="3">
    <source>
        <dbReference type="EMBL" id="RBA38525.1"/>
    </source>
</evidence>
<dbReference type="Proteomes" id="UP000252187">
    <property type="component" value="Unassembled WGS sequence"/>
</dbReference>
<name>A0A365PBZ4_9ACTN</name>
<organism evidence="3 4">
    <name type="scientific">Dietzia maris</name>
    <dbReference type="NCBI Taxonomy" id="37915"/>
    <lineage>
        <taxon>Bacteria</taxon>
        <taxon>Bacillati</taxon>
        <taxon>Actinomycetota</taxon>
        <taxon>Actinomycetes</taxon>
        <taxon>Mycobacteriales</taxon>
        <taxon>Dietziaceae</taxon>
        <taxon>Dietzia</taxon>
    </lineage>
</organism>
<evidence type="ECO:0000259" key="2">
    <source>
        <dbReference type="Pfam" id="PF06114"/>
    </source>
</evidence>
<evidence type="ECO:0000313" key="4">
    <source>
        <dbReference type="Proteomes" id="UP000252187"/>
    </source>
</evidence>
<dbReference type="GO" id="GO:0003677">
    <property type="term" value="F:DNA binding"/>
    <property type="evidence" value="ECO:0007669"/>
    <property type="project" value="UniProtKB-KW"/>
</dbReference>
<evidence type="ECO:0000256" key="1">
    <source>
        <dbReference type="ARBA" id="ARBA00007227"/>
    </source>
</evidence>
<dbReference type="PANTHER" id="PTHR43236">
    <property type="entry name" value="ANTITOXIN HIGA1"/>
    <property type="match status" value="1"/>
</dbReference>
<dbReference type="InterPro" id="IPR052345">
    <property type="entry name" value="Rad_response_metalloprotease"/>
</dbReference>
<feature type="domain" description="IrrE N-terminal-like" evidence="2">
    <location>
        <begin position="174"/>
        <end position="271"/>
    </location>
</feature>
<dbReference type="InterPro" id="IPR001387">
    <property type="entry name" value="Cro/C1-type_HTH"/>
</dbReference>
<dbReference type="InterPro" id="IPR010359">
    <property type="entry name" value="IrrE_HExxH"/>
</dbReference>